<evidence type="ECO:0000313" key="4">
    <source>
        <dbReference type="EMBL" id="KAA1189952.1"/>
    </source>
</evidence>
<protein>
    <submittedName>
        <fullName evidence="4">Gfo/Idh/MocA family oxidoreductase</fullName>
    </submittedName>
</protein>
<dbReference type="Proteomes" id="UP000323708">
    <property type="component" value="Unassembled WGS sequence"/>
</dbReference>
<dbReference type="SUPFAM" id="SSF51735">
    <property type="entry name" value="NAD(P)-binding Rossmann-fold domains"/>
    <property type="match status" value="1"/>
</dbReference>
<evidence type="ECO:0000259" key="3">
    <source>
        <dbReference type="Pfam" id="PF22725"/>
    </source>
</evidence>
<keyword evidence="1" id="KW-0560">Oxidoreductase</keyword>
<dbReference type="GO" id="GO:0016491">
    <property type="term" value="F:oxidoreductase activity"/>
    <property type="evidence" value="ECO:0007669"/>
    <property type="project" value="UniProtKB-KW"/>
</dbReference>
<evidence type="ECO:0000259" key="2">
    <source>
        <dbReference type="Pfam" id="PF01408"/>
    </source>
</evidence>
<sequence>MVRAALIGLGKMGISHCAILNAHPGVELVGVADTSKLLRWGMGKYSSVPMYDDYKEMIEKTQPDCVFVATPTKLHFQLARFCLEQGVHVFLEKPCCLNYEDTTTLRGIAEEGKLLVQLGYHNRFLGTFREVKRLIDEGTLGNIYHFSAEAYGPVVVEAKEATWRSNRGEGGGCLYDYASHVINLVQFLVGEIREVRGTRLEHVFSRDVEDAVYSTLITEDGIGGQMTVSWSEESFRKMVTSIKISGTKGRIEADAQELKLYLNKAGGGDGEHGWKVSYLTDHTAPVDYYLRGEEYSAQVDDFIARVSAGSTDSVNSIQYSGETDRVIELLITDNERDYSGISQSKKPVNLSSLGFWTRLKLLINPGSDAHYTS</sequence>
<dbReference type="SUPFAM" id="SSF55347">
    <property type="entry name" value="Glyceraldehyde-3-phosphate dehydrogenase-like, C-terminal domain"/>
    <property type="match status" value="1"/>
</dbReference>
<reference evidence="4 5" key="1">
    <citation type="submission" date="2019-09" db="EMBL/GenBank/DDBJ databases">
        <authorList>
            <person name="Chen X.-Y."/>
        </authorList>
    </citation>
    <scope>NUCLEOTIDE SEQUENCE [LARGE SCALE GENOMIC DNA]</scope>
    <source>
        <strain evidence="4 5">NY5</strain>
    </source>
</reference>
<feature type="domain" description="Gfo/Idh/MocA-like oxidoreductase N-terminal" evidence="2">
    <location>
        <begin position="3"/>
        <end position="120"/>
    </location>
</feature>
<dbReference type="Pfam" id="PF01408">
    <property type="entry name" value="GFO_IDH_MocA"/>
    <property type="match status" value="1"/>
</dbReference>
<dbReference type="InterPro" id="IPR050463">
    <property type="entry name" value="Gfo/Idh/MocA_oxidrdct_glycsds"/>
</dbReference>
<dbReference type="InterPro" id="IPR055170">
    <property type="entry name" value="GFO_IDH_MocA-like_dom"/>
</dbReference>
<dbReference type="Pfam" id="PF22725">
    <property type="entry name" value="GFO_IDH_MocA_C3"/>
    <property type="match status" value="1"/>
</dbReference>
<accession>A0A5B0WSA0</accession>
<evidence type="ECO:0000313" key="5">
    <source>
        <dbReference type="Proteomes" id="UP000323708"/>
    </source>
</evidence>
<keyword evidence="5" id="KW-1185">Reference proteome</keyword>
<organism evidence="4 5">
    <name type="scientific">Pseudohalioglobus sediminis</name>
    <dbReference type="NCBI Taxonomy" id="2606449"/>
    <lineage>
        <taxon>Bacteria</taxon>
        <taxon>Pseudomonadati</taxon>
        <taxon>Pseudomonadota</taxon>
        <taxon>Gammaproteobacteria</taxon>
        <taxon>Cellvibrionales</taxon>
        <taxon>Halieaceae</taxon>
        <taxon>Pseudohalioglobus</taxon>
    </lineage>
</organism>
<dbReference type="InterPro" id="IPR036291">
    <property type="entry name" value="NAD(P)-bd_dom_sf"/>
</dbReference>
<dbReference type="Gene3D" id="3.30.360.10">
    <property type="entry name" value="Dihydrodipicolinate Reductase, domain 2"/>
    <property type="match status" value="1"/>
</dbReference>
<feature type="domain" description="GFO/IDH/MocA-like oxidoreductase" evidence="3">
    <location>
        <begin position="128"/>
        <end position="252"/>
    </location>
</feature>
<dbReference type="EMBL" id="VTUX01000006">
    <property type="protein sequence ID" value="KAA1189952.1"/>
    <property type="molecule type" value="Genomic_DNA"/>
</dbReference>
<dbReference type="PANTHER" id="PTHR43818:SF11">
    <property type="entry name" value="BCDNA.GH03377"/>
    <property type="match status" value="1"/>
</dbReference>
<dbReference type="GO" id="GO:0000166">
    <property type="term" value="F:nucleotide binding"/>
    <property type="evidence" value="ECO:0007669"/>
    <property type="project" value="InterPro"/>
</dbReference>
<evidence type="ECO:0000256" key="1">
    <source>
        <dbReference type="ARBA" id="ARBA00023002"/>
    </source>
</evidence>
<name>A0A5B0WSA0_9GAMM</name>
<gene>
    <name evidence="4" type="ORF">F0M18_12825</name>
</gene>
<proteinExistence type="predicted"/>
<dbReference type="RefSeq" id="WP_149611853.1">
    <property type="nucleotide sequence ID" value="NZ_VTUX01000006.1"/>
</dbReference>
<dbReference type="InterPro" id="IPR000683">
    <property type="entry name" value="Gfo/Idh/MocA-like_OxRdtase_N"/>
</dbReference>
<dbReference type="Gene3D" id="3.40.50.720">
    <property type="entry name" value="NAD(P)-binding Rossmann-like Domain"/>
    <property type="match status" value="1"/>
</dbReference>
<dbReference type="AlphaFoldDB" id="A0A5B0WSA0"/>
<dbReference type="PANTHER" id="PTHR43818">
    <property type="entry name" value="BCDNA.GH03377"/>
    <property type="match status" value="1"/>
</dbReference>
<comment type="caution">
    <text evidence="4">The sequence shown here is derived from an EMBL/GenBank/DDBJ whole genome shotgun (WGS) entry which is preliminary data.</text>
</comment>